<evidence type="ECO:0000313" key="3">
    <source>
        <dbReference type="Proteomes" id="UP001199919"/>
    </source>
</evidence>
<protein>
    <submittedName>
        <fullName evidence="2">DUF4959 domain-containing protein</fullName>
    </submittedName>
</protein>
<comment type="caution">
    <text evidence="2">The sequence shown here is derived from an EMBL/GenBank/DDBJ whole genome shotgun (WGS) entry which is preliminary data.</text>
</comment>
<dbReference type="RefSeq" id="WP_232177509.1">
    <property type="nucleotide sequence ID" value="NZ_JAJPWV010000003.1"/>
</dbReference>
<reference evidence="2 3" key="1">
    <citation type="submission" date="2021-12" db="EMBL/GenBank/DDBJ databases">
        <title>Mucilaginibacter roseus genome.</title>
        <authorList>
            <person name="Ferreira J.R."/>
            <person name="Newman J.D."/>
        </authorList>
    </citation>
    <scope>NUCLEOTIDE SEQUENCE [LARGE SCALE GENOMIC DNA]</scope>
    <source>
        <strain evidence="2 3">LMG 28454</strain>
    </source>
</reference>
<dbReference type="PROSITE" id="PS50022">
    <property type="entry name" value="FA58C_3"/>
    <property type="match status" value="1"/>
</dbReference>
<evidence type="ECO:0000313" key="2">
    <source>
        <dbReference type="EMBL" id="MCD8741031.1"/>
    </source>
</evidence>
<sequence>MKKNIIAVLFAVFTAGALLYSCKQDVIGPLEKNTNAPGQISNVSVTNGPGNATISYILPKDKDLLYVKAIYSLANGQVMEVKSSYYGSKLVVEGFGDTSQHEVKLYAVNRSEVTSAPTIVTVKPLENPIWGVYRSLEILPDFGGINFKANNPDKANLSIEVFVEKNGKLEPTAKNIYTSAAEVNQSIRGFDTLKQNFAITIRDRWLNYTDTLTVSLTPLFETAISKSTYKEVILPGDSPQQYGGTGISKMWDGNIIDWPSVCLTSTATTLPQWVTFDIGVPTTLSRITIWDYPEYLNQGRTYFYGGNLKDFEIWGSDNPPANGSFDNWVLLGKFTSKKPSGSAYGVQTNEDYAYANAGISYNFPVGSKKVRYLRIKSNKNWQGTSFMSVSEVQVYGDPR</sequence>
<dbReference type="InterPro" id="IPR032527">
    <property type="entry name" value="DUF4959"/>
</dbReference>
<dbReference type="Gene3D" id="2.60.120.260">
    <property type="entry name" value="Galactose-binding domain-like"/>
    <property type="match status" value="1"/>
</dbReference>
<organism evidence="2 3">
    <name type="scientific">Mucilaginibacter roseus</name>
    <dbReference type="NCBI Taxonomy" id="1528868"/>
    <lineage>
        <taxon>Bacteria</taxon>
        <taxon>Pseudomonadati</taxon>
        <taxon>Bacteroidota</taxon>
        <taxon>Sphingobacteriia</taxon>
        <taxon>Sphingobacteriales</taxon>
        <taxon>Sphingobacteriaceae</taxon>
        <taxon>Mucilaginibacter</taxon>
    </lineage>
</organism>
<dbReference type="Pfam" id="PF16323">
    <property type="entry name" value="DUF4959"/>
    <property type="match status" value="1"/>
</dbReference>
<gene>
    <name evidence="2" type="ORF">LT679_10495</name>
</gene>
<keyword evidence="3" id="KW-1185">Reference proteome</keyword>
<dbReference type="EMBL" id="JAJPWV010000003">
    <property type="protein sequence ID" value="MCD8741031.1"/>
    <property type="molecule type" value="Genomic_DNA"/>
</dbReference>
<evidence type="ECO:0000259" key="1">
    <source>
        <dbReference type="PROSITE" id="PS50022"/>
    </source>
</evidence>
<dbReference type="InterPro" id="IPR033431">
    <property type="entry name" value="DUF5126"/>
</dbReference>
<dbReference type="PROSITE" id="PS51257">
    <property type="entry name" value="PROKAR_LIPOPROTEIN"/>
    <property type="match status" value="1"/>
</dbReference>
<dbReference type="Pfam" id="PF17166">
    <property type="entry name" value="DUF5126"/>
    <property type="match status" value="1"/>
</dbReference>
<dbReference type="InterPro" id="IPR000421">
    <property type="entry name" value="FA58C"/>
</dbReference>
<dbReference type="InterPro" id="IPR032164">
    <property type="entry name" value="DUF5000"/>
</dbReference>
<dbReference type="SUPFAM" id="SSF49785">
    <property type="entry name" value="Galactose-binding domain-like"/>
    <property type="match status" value="1"/>
</dbReference>
<proteinExistence type="predicted"/>
<feature type="domain" description="F5/8 type C" evidence="1">
    <location>
        <begin position="207"/>
        <end position="397"/>
    </location>
</feature>
<dbReference type="Pfam" id="PF16391">
    <property type="entry name" value="DUF5000"/>
    <property type="match status" value="1"/>
</dbReference>
<name>A0ABS8U637_9SPHI</name>
<dbReference type="Proteomes" id="UP001199919">
    <property type="component" value="Unassembled WGS sequence"/>
</dbReference>
<dbReference type="InterPro" id="IPR008979">
    <property type="entry name" value="Galactose-bd-like_sf"/>
</dbReference>
<accession>A0ABS8U637</accession>